<feature type="compositionally biased region" description="Basic and acidic residues" evidence="1">
    <location>
        <begin position="88"/>
        <end position="105"/>
    </location>
</feature>
<feature type="region of interest" description="Disordered" evidence="1">
    <location>
        <begin position="56"/>
        <end position="131"/>
    </location>
</feature>
<dbReference type="EMBL" id="AOIT01000027">
    <property type="protein sequence ID" value="ELZ22624.1"/>
    <property type="molecule type" value="Genomic_DNA"/>
</dbReference>
<evidence type="ECO:0000313" key="2">
    <source>
        <dbReference type="EMBL" id="ELZ22624.1"/>
    </source>
</evidence>
<dbReference type="Proteomes" id="UP000011615">
    <property type="component" value="Unassembled WGS sequence"/>
</dbReference>
<dbReference type="eggNOG" id="arCOG10706">
    <property type="taxonomic scope" value="Archaea"/>
</dbReference>
<dbReference type="STRING" id="1230457.C476_05857"/>
<dbReference type="AlphaFoldDB" id="M0CL67"/>
<protein>
    <submittedName>
        <fullName evidence="2">Uncharacterized protein</fullName>
    </submittedName>
</protein>
<gene>
    <name evidence="2" type="ORF">C476_05857</name>
</gene>
<proteinExistence type="predicted"/>
<accession>M0CL67</accession>
<organism evidence="2 3">
    <name type="scientific">Natrinema limicola JCM 13563</name>
    <dbReference type="NCBI Taxonomy" id="1230457"/>
    <lineage>
        <taxon>Archaea</taxon>
        <taxon>Methanobacteriati</taxon>
        <taxon>Methanobacteriota</taxon>
        <taxon>Stenosarchaea group</taxon>
        <taxon>Halobacteria</taxon>
        <taxon>Halobacteriales</taxon>
        <taxon>Natrialbaceae</taxon>
        <taxon>Natrinema</taxon>
    </lineage>
</organism>
<feature type="compositionally biased region" description="Basic and acidic residues" evidence="1">
    <location>
        <begin position="120"/>
        <end position="131"/>
    </location>
</feature>
<evidence type="ECO:0000313" key="3">
    <source>
        <dbReference type="Proteomes" id="UP000011615"/>
    </source>
</evidence>
<sequence length="131" mass="14323">MTFQCQRFGLECVVAVPDWREAHDTSIPDRGLAVAMMMADRCRDGVGDVFASIESEEADSSPALRRVGVGPSGMADTPDSNTVETEDDSIHVRFRDPDRDDEIRTPEWAAQPARSVSDGSEVHTGKLEGDQ</sequence>
<evidence type="ECO:0000256" key="1">
    <source>
        <dbReference type="SAM" id="MobiDB-lite"/>
    </source>
</evidence>
<name>M0CL67_9EURY</name>
<comment type="caution">
    <text evidence="2">The sequence shown here is derived from an EMBL/GenBank/DDBJ whole genome shotgun (WGS) entry which is preliminary data.</text>
</comment>
<reference evidence="2 3" key="1">
    <citation type="journal article" date="2014" name="PLoS Genet.">
        <title>Phylogenetically driven sequencing of extremely halophilic archaea reveals strategies for static and dynamic osmo-response.</title>
        <authorList>
            <person name="Becker E.A."/>
            <person name="Seitzer P.M."/>
            <person name="Tritt A."/>
            <person name="Larsen D."/>
            <person name="Krusor M."/>
            <person name="Yao A.I."/>
            <person name="Wu D."/>
            <person name="Madern D."/>
            <person name="Eisen J.A."/>
            <person name="Darling A.E."/>
            <person name="Facciotti M.T."/>
        </authorList>
    </citation>
    <scope>NUCLEOTIDE SEQUENCE [LARGE SCALE GENOMIC DNA]</scope>
    <source>
        <strain evidence="2 3">JCM 13563</strain>
    </source>
</reference>
<dbReference type="PATRIC" id="fig|1230457.4.peg.1174"/>
<keyword evidence="3" id="KW-1185">Reference proteome</keyword>